<reference evidence="3" key="1">
    <citation type="submission" date="2020-05" db="EMBL/GenBank/DDBJ databases">
        <title>Mycena genomes resolve the evolution of fungal bioluminescence.</title>
        <authorList>
            <person name="Tsai I.J."/>
        </authorList>
    </citation>
    <scope>NUCLEOTIDE SEQUENCE</scope>
    <source>
        <strain evidence="3">CCC161011</strain>
    </source>
</reference>
<evidence type="ECO:0000256" key="1">
    <source>
        <dbReference type="SAM" id="Phobius"/>
    </source>
</evidence>
<keyword evidence="4" id="KW-1185">Reference proteome</keyword>
<name>A0A8H6XPF5_9AGAR</name>
<feature type="domain" description="DUF6534" evidence="2">
    <location>
        <begin position="37"/>
        <end position="122"/>
    </location>
</feature>
<dbReference type="AlphaFoldDB" id="A0A8H6XPF5"/>
<dbReference type="PANTHER" id="PTHR40465:SF1">
    <property type="entry name" value="DUF6534 DOMAIN-CONTAINING PROTEIN"/>
    <property type="match status" value="1"/>
</dbReference>
<keyword evidence="1" id="KW-1133">Transmembrane helix</keyword>
<dbReference type="InterPro" id="IPR045339">
    <property type="entry name" value="DUF6534"/>
</dbReference>
<evidence type="ECO:0000313" key="3">
    <source>
        <dbReference type="EMBL" id="KAF7344076.1"/>
    </source>
</evidence>
<feature type="transmembrane region" description="Helical" evidence="1">
    <location>
        <begin position="72"/>
        <end position="93"/>
    </location>
</feature>
<organism evidence="3 4">
    <name type="scientific">Mycena venus</name>
    <dbReference type="NCBI Taxonomy" id="2733690"/>
    <lineage>
        <taxon>Eukaryota</taxon>
        <taxon>Fungi</taxon>
        <taxon>Dikarya</taxon>
        <taxon>Basidiomycota</taxon>
        <taxon>Agaricomycotina</taxon>
        <taxon>Agaricomycetes</taxon>
        <taxon>Agaricomycetidae</taxon>
        <taxon>Agaricales</taxon>
        <taxon>Marasmiineae</taxon>
        <taxon>Mycenaceae</taxon>
        <taxon>Mycena</taxon>
    </lineage>
</organism>
<gene>
    <name evidence="3" type="ORF">MVEN_01697200</name>
</gene>
<keyword evidence="1" id="KW-0812">Transmembrane</keyword>
<evidence type="ECO:0000259" key="2">
    <source>
        <dbReference type="Pfam" id="PF20152"/>
    </source>
</evidence>
<evidence type="ECO:0000313" key="4">
    <source>
        <dbReference type="Proteomes" id="UP000620124"/>
    </source>
</evidence>
<keyword evidence="1" id="KW-0472">Membrane</keyword>
<feature type="transmembrane region" description="Helical" evidence="1">
    <location>
        <begin position="29"/>
        <end position="51"/>
    </location>
</feature>
<comment type="caution">
    <text evidence="3">The sequence shown here is derived from an EMBL/GenBank/DDBJ whole genome shotgun (WGS) entry which is preliminary data.</text>
</comment>
<accession>A0A8H6XPF5</accession>
<protein>
    <submittedName>
        <fullName evidence="3">MFS domain-containing protein</fullName>
    </submittedName>
</protein>
<dbReference type="OrthoDB" id="3265526at2759"/>
<proteinExistence type="predicted"/>
<sequence>MSLVGAVWTGIVVHRVKEYIHKPDVNNPALVWSVSAAGADVMITASLIWSLRHRRTGIKRTDDAINIIVRNTVQTGALTVAFTLLDVILFVALSHNTLNFVFDFGLPKLYSNALMSTLNARNGEAIGARAPNVLFSGSNSQQVASTHIPSVHRFVIGVNAVIESKDDDDMLALGEQSAQNDNPYSASWAT</sequence>
<dbReference type="Proteomes" id="UP000620124">
    <property type="component" value="Unassembled WGS sequence"/>
</dbReference>
<dbReference type="Pfam" id="PF20152">
    <property type="entry name" value="DUF6534"/>
    <property type="match status" value="1"/>
</dbReference>
<dbReference type="PANTHER" id="PTHR40465">
    <property type="entry name" value="CHROMOSOME 1, WHOLE GENOME SHOTGUN SEQUENCE"/>
    <property type="match status" value="1"/>
</dbReference>
<dbReference type="EMBL" id="JACAZI010000015">
    <property type="protein sequence ID" value="KAF7344076.1"/>
    <property type="molecule type" value="Genomic_DNA"/>
</dbReference>